<evidence type="ECO:0000256" key="1">
    <source>
        <dbReference type="ARBA" id="ARBA00004496"/>
    </source>
</evidence>
<evidence type="ECO:0000256" key="3">
    <source>
        <dbReference type="ARBA" id="ARBA00022490"/>
    </source>
</evidence>
<feature type="modified residue" description="4-aspartylphosphate" evidence="10">
    <location>
        <position position="55"/>
    </location>
</feature>
<dbReference type="SUPFAM" id="SSF46689">
    <property type="entry name" value="Homeodomain-like"/>
    <property type="match status" value="2"/>
</dbReference>
<dbReference type="Proteomes" id="UP000095651">
    <property type="component" value="Unassembled WGS sequence"/>
</dbReference>
<evidence type="ECO:0000256" key="6">
    <source>
        <dbReference type="ARBA" id="ARBA00023015"/>
    </source>
</evidence>
<gene>
    <name evidence="14" type="ORF">DXC39_11140</name>
    <name evidence="13" type="ORF">ERS852407_02352</name>
</gene>
<keyword evidence="5" id="KW-0902">Two-component regulatory system</keyword>
<protein>
    <recommendedName>
        <fullName evidence="2">Stage 0 sporulation protein A homolog</fullName>
    </recommendedName>
</protein>
<reference evidence="14 16" key="2">
    <citation type="submission" date="2018-08" db="EMBL/GenBank/DDBJ databases">
        <title>A genome reference for cultivated species of the human gut microbiota.</title>
        <authorList>
            <person name="Zou Y."/>
            <person name="Xue W."/>
            <person name="Luo G."/>
        </authorList>
    </citation>
    <scope>NUCLEOTIDE SEQUENCE [LARGE SCALE GENOMIC DNA]</scope>
    <source>
        <strain evidence="14 16">TF05-11AC</strain>
    </source>
</reference>
<evidence type="ECO:0000256" key="8">
    <source>
        <dbReference type="ARBA" id="ARBA00023163"/>
    </source>
</evidence>
<dbReference type="SMART" id="SM00448">
    <property type="entry name" value="REC"/>
    <property type="match status" value="1"/>
</dbReference>
<name>A0A174DSZ7_9FIRM</name>
<evidence type="ECO:0000256" key="7">
    <source>
        <dbReference type="ARBA" id="ARBA00023125"/>
    </source>
</evidence>
<dbReference type="EMBL" id="CYZE01000005">
    <property type="protein sequence ID" value="CUO28564.1"/>
    <property type="molecule type" value="Genomic_DNA"/>
</dbReference>
<dbReference type="AlphaFoldDB" id="A0A174DSZ7"/>
<keyword evidence="4 10" id="KW-0597">Phosphoprotein</keyword>
<dbReference type="SMART" id="SM00342">
    <property type="entry name" value="HTH_ARAC"/>
    <property type="match status" value="1"/>
</dbReference>
<keyword evidence="3" id="KW-0963">Cytoplasm</keyword>
<dbReference type="GO" id="GO:0003700">
    <property type="term" value="F:DNA-binding transcription factor activity"/>
    <property type="evidence" value="ECO:0007669"/>
    <property type="project" value="InterPro"/>
</dbReference>
<evidence type="ECO:0000313" key="13">
    <source>
        <dbReference type="EMBL" id="CUO28564.1"/>
    </source>
</evidence>
<evidence type="ECO:0000256" key="9">
    <source>
        <dbReference type="ARBA" id="ARBA00024867"/>
    </source>
</evidence>
<dbReference type="RefSeq" id="WP_055655257.1">
    <property type="nucleotide sequence ID" value="NZ_CABIXC010000005.1"/>
</dbReference>
<evidence type="ECO:0000256" key="5">
    <source>
        <dbReference type="ARBA" id="ARBA00023012"/>
    </source>
</evidence>
<sequence>MLKVFLVEDESVIREGFRDKIPWEQYGFQLVGEAGDGEMALPMIRKLKPDLLITDIKMPFMDGLSLSEIVKEEFPKIKIIIISGYDDFEYARQAIKAGVDQYLLKPITRTTLRGVLLEMKEKIEQGMEQKDYQAQYQDEVQEFEQFSLRRFFEKILEGKLSVKEIYEEAAAQSLQLTASCYNLLLFSIYEKAEVSSRESRERLIRKQEEVFHYFLRHPQYILFRFNVNCYGVLIKSEQSQMEELTENSLAHFKKVCAPEEDHLEWYVAVGTEVERLSMLPQCYKDANHYFAYRFIKPGLHVLSETTLSDCLAGQGEKNIGTVDFMQMDPEIIRDFLSRGEDKEIHDFVESYLYNIQNALKSRMFRSYVILNIRFAVVAFLESTGADQAEYLEEIEHAVQMIRSEDSEIFEYFAGMLETAMGIRDRINSCQGGKMLKKALDYIDDHYDCDTLSLNLVAENIGMSASYLSAIFSQNMQKTFVEYVTEKRIEKAKKLLKQTDKNSGEIAKAVGYKDSHYFSFVFKKLQGCSPREYRAEKKH</sequence>
<dbReference type="InterPro" id="IPR051552">
    <property type="entry name" value="HptR"/>
</dbReference>
<dbReference type="SUPFAM" id="SSF52172">
    <property type="entry name" value="CheY-like"/>
    <property type="match status" value="1"/>
</dbReference>
<evidence type="ECO:0000313" key="14">
    <source>
        <dbReference type="EMBL" id="RGM05367.1"/>
    </source>
</evidence>
<evidence type="ECO:0000256" key="10">
    <source>
        <dbReference type="PROSITE-ProRule" id="PRU00169"/>
    </source>
</evidence>
<evidence type="ECO:0000313" key="16">
    <source>
        <dbReference type="Proteomes" id="UP000261257"/>
    </source>
</evidence>
<dbReference type="Proteomes" id="UP000261257">
    <property type="component" value="Unassembled WGS sequence"/>
</dbReference>
<evidence type="ECO:0000259" key="11">
    <source>
        <dbReference type="PROSITE" id="PS01124"/>
    </source>
</evidence>
<dbReference type="PROSITE" id="PS50110">
    <property type="entry name" value="RESPONSE_REGULATORY"/>
    <property type="match status" value="1"/>
</dbReference>
<dbReference type="CDD" id="cd17536">
    <property type="entry name" value="REC_YesN-like"/>
    <property type="match status" value="1"/>
</dbReference>
<dbReference type="EMBL" id="QSSQ01000007">
    <property type="protein sequence ID" value="RGM05367.1"/>
    <property type="molecule type" value="Genomic_DNA"/>
</dbReference>
<dbReference type="Gene3D" id="3.40.50.2300">
    <property type="match status" value="1"/>
</dbReference>
<comment type="subcellular location">
    <subcellularLocation>
        <location evidence="1">Cytoplasm</location>
    </subcellularLocation>
</comment>
<keyword evidence="7" id="KW-0238">DNA-binding</keyword>
<organism evidence="13 15">
    <name type="scientific">Hungatella hathewayi</name>
    <dbReference type="NCBI Taxonomy" id="154046"/>
    <lineage>
        <taxon>Bacteria</taxon>
        <taxon>Bacillati</taxon>
        <taxon>Bacillota</taxon>
        <taxon>Clostridia</taxon>
        <taxon>Lachnospirales</taxon>
        <taxon>Lachnospiraceae</taxon>
        <taxon>Hungatella</taxon>
    </lineage>
</organism>
<dbReference type="GO" id="GO:0005737">
    <property type="term" value="C:cytoplasm"/>
    <property type="evidence" value="ECO:0007669"/>
    <property type="project" value="UniProtKB-SubCell"/>
</dbReference>
<dbReference type="InterPro" id="IPR018060">
    <property type="entry name" value="HTH_AraC"/>
</dbReference>
<dbReference type="InterPro" id="IPR001789">
    <property type="entry name" value="Sig_transdc_resp-reg_receiver"/>
</dbReference>
<accession>A0A174DSZ7</accession>
<evidence type="ECO:0000256" key="4">
    <source>
        <dbReference type="ARBA" id="ARBA00022553"/>
    </source>
</evidence>
<dbReference type="PROSITE" id="PS01124">
    <property type="entry name" value="HTH_ARAC_FAMILY_2"/>
    <property type="match status" value="1"/>
</dbReference>
<feature type="domain" description="Response regulatory" evidence="12">
    <location>
        <begin position="3"/>
        <end position="120"/>
    </location>
</feature>
<evidence type="ECO:0000259" key="12">
    <source>
        <dbReference type="PROSITE" id="PS50110"/>
    </source>
</evidence>
<dbReference type="InterPro" id="IPR009057">
    <property type="entry name" value="Homeodomain-like_sf"/>
</dbReference>
<dbReference type="PANTHER" id="PTHR42713:SF3">
    <property type="entry name" value="TRANSCRIPTIONAL REGULATORY PROTEIN HPTR"/>
    <property type="match status" value="1"/>
</dbReference>
<dbReference type="GO" id="GO:0043565">
    <property type="term" value="F:sequence-specific DNA binding"/>
    <property type="evidence" value="ECO:0007669"/>
    <property type="project" value="InterPro"/>
</dbReference>
<dbReference type="InterPro" id="IPR011006">
    <property type="entry name" value="CheY-like_superfamily"/>
</dbReference>
<dbReference type="Gene3D" id="1.10.10.60">
    <property type="entry name" value="Homeodomain-like"/>
    <property type="match status" value="2"/>
</dbReference>
<keyword evidence="8" id="KW-0804">Transcription</keyword>
<dbReference type="GO" id="GO:0000160">
    <property type="term" value="P:phosphorelay signal transduction system"/>
    <property type="evidence" value="ECO:0007669"/>
    <property type="project" value="UniProtKB-KW"/>
</dbReference>
<keyword evidence="6" id="KW-0805">Transcription regulation</keyword>
<evidence type="ECO:0000313" key="15">
    <source>
        <dbReference type="Proteomes" id="UP000095651"/>
    </source>
</evidence>
<reference evidence="13 15" key="1">
    <citation type="submission" date="2015-09" db="EMBL/GenBank/DDBJ databases">
        <authorList>
            <consortium name="Pathogen Informatics"/>
        </authorList>
    </citation>
    <scope>NUCLEOTIDE SEQUENCE [LARGE SCALE GENOMIC DNA]</scope>
    <source>
        <strain evidence="13 15">2789STDY5608850</strain>
    </source>
</reference>
<dbReference type="Pfam" id="PF00072">
    <property type="entry name" value="Response_reg"/>
    <property type="match status" value="1"/>
</dbReference>
<evidence type="ECO:0000256" key="2">
    <source>
        <dbReference type="ARBA" id="ARBA00018672"/>
    </source>
</evidence>
<comment type="function">
    <text evidence="9">May play the central regulatory role in sporulation. It may be an element of the effector pathway responsible for the activation of sporulation genes in response to nutritional stress. Spo0A may act in concert with spo0H (a sigma factor) to control the expression of some genes that are critical to the sporulation process.</text>
</comment>
<feature type="domain" description="HTH araC/xylS-type" evidence="11">
    <location>
        <begin position="436"/>
        <end position="535"/>
    </location>
</feature>
<dbReference type="PANTHER" id="PTHR42713">
    <property type="entry name" value="HISTIDINE KINASE-RELATED"/>
    <property type="match status" value="1"/>
</dbReference>
<proteinExistence type="predicted"/>
<dbReference type="Pfam" id="PF12833">
    <property type="entry name" value="HTH_18"/>
    <property type="match status" value="1"/>
</dbReference>